<gene>
    <name evidence="1" type="ORF">SA2016_0832</name>
</gene>
<proteinExistence type="predicted"/>
<accession>A0A126ZWH8</accession>
<protein>
    <submittedName>
        <fullName evidence="1">Uncharacterized protein</fullName>
    </submittedName>
</protein>
<evidence type="ECO:0000313" key="1">
    <source>
        <dbReference type="EMBL" id="AMM31520.1"/>
    </source>
</evidence>
<evidence type="ECO:0000313" key="2">
    <source>
        <dbReference type="Proteomes" id="UP000070134"/>
    </source>
</evidence>
<dbReference type="KEGG" id="satk:SA2016_0832"/>
<name>A0A126ZWH8_9MICC</name>
<dbReference type="AlphaFoldDB" id="A0A126ZWH8"/>
<sequence length="98" mass="10885">MLNVTDTTTGPDPSWWTDEYTAVPDPIEADTDHYFDTSAEAAEHGTPWAVLENPDAYTNGPITPGHYVTAGHHPAAAYYLSSREPLRDADRGTWFRFS</sequence>
<organism evidence="1 2">
    <name type="scientific">Sinomonas atrocyanea</name>
    <dbReference type="NCBI Taxonomy" id="37927"/>
    <lineage>
        <taxon>Bacteria</taxon>
        <taxon>Bacillati</taxon>
        <taxon>Actinomycetota</taxon>
        <taxon>Actinomycetes</taxon>
        <taxon>Micrococcales</taxon>
        <taxon>Micrococcaceae</taxon>
        <taxon>Sinomonas</taxon>
    </lineage>
</organism>
<dbReference type="STRING" id="37927.SA2016_0832"/>
<dbReference type="Proteomes" id="UP000070134">
    <property type="component" value="Chromosome"/>
</dbReference>
<dbReference type="EMBL" id="CP014518">
    <property type="protein sequence ID" value="AMM31520.1"/>
    <property type="molecule type" value="Genomic_DNA"/>
</dbReference>
<reference evidence="1 2" key="1">
    <citation type="submission" date="2016-02" db="EMBL/GenBank/DDBJ databases">
        <title>Complete genome of Sinomonas atrocyanea KCTC 3377.</title>
        <authorList>
            <person name="Kim K.M."/>
        </authorList>
    </citation>
    <scope>NUCLEOTIDE SEQUENCE [LARGE SCALE GENOMIC DNA]</scope>
    <source>
        <strain evidence="1 2">KCTC 3377</strain>
    </source>
</reference>
<keyword evidence="2" id="KW-1185">Reference proteome</keyword>